<dbReference type="AlphaFoldDB" id="A0A6G1BZX3"/>
<dbReference type="InterPro" id="IPR053197">
    <property type="entry name" value="F-box_SCFL_complex_component"/>
</dbReference>
<comment type="caution">
    <text evidence="3">The sequence shown here is derived from an EMBL/GenBank/DDBJ whole genome shotgun (WGS) entry which is preliminary data.</text>
</comment>
<dbReference type="OrthoDB" id="693781at2759"/>
<evidence type="ECO:0000256" key="1">
    <source>
        <dbReference type="SAM" id="MobiDB-lite"/>
    </source>
</evidence>
<dbReference type="PANTHER" id="PTHR34223:SF99">
    <property type="entry name" value="OS04G0440200 PROTEIN"/>
    <property type="match status" value="1"/>
</dbReference>
<dbReference type="InterPro" id="IPR032675">
    <property type="entry name" value="LRR_dom_sf"/>
</dbReference>
<reference evidence="3 4" key="1">
    <citation type="submission" date="2019-11" db="EMBL/GenBank/DDBJ databases">
        <title>Whole genome sequence of Oryza granulata.</title>
        <authorList>
            <person name="Li W."/>
        </authorList>
    </citation>
    <scope>NUCLEOTIDE SEQUENCE [LARGE SCALE GENOMIC DNA]</scope>
    <source>
        <strain evidence="4">cv. Menghai</strain>
        <tissue evidence="3">Leaf</tissue>
    </source>
</reference>
<dbReference type="PANTHER" id="PTHR34223">
    <property type="entry name" value="OS11G0201299 PROTEIN"/>
    <property type="match status" value="1"/>
</dbReference>
<accession>A0A6G1BZX3</accession>
<evidence type="ECO:0000313" key="4">
    <source>
        <dbReference type="Proteomes" id="UP000479710"/>
    </source>
</evidence>
<dbReference type="Gene3D" id="3.80.10.10">
    <property type="entry name" value="Ribonuclease Inhibitor"/>
    <property type="match status" value="1"/>
</dbReference>
<organism evidence="3 4">
    <name type="scientific">Oryza meyeriana var. granulata</name>
    <dbReference type="NCBI Taxonomy" id="110450"/>
    <lineage>
        <taxon>Eukaryota</taxon>
        <taxon>Viridiplantae</taxon>
        <taxon>Streptophyta</taxon>
        <taxon>Embryophyta</taxon>
        <taxon>Tracheophyta</taxon>
        <taxon>Spermatophyta</taxon>
        <taxon>Magnoliopsida</taxon>
        <taxon>Liliopsida</taxon>
        <taxon>Poales</taxon>
        <taxon>Poaceae</taxon>
        <taxon>BOP clade</taxon>
        <taxon>Oryzoideae</taxon>
        <taxon>Oryzeae</taxon>
        <taxon>Oryzinae</taxon>
        <taxon>Oryza</taxon>
        <taxon>Oryza meyeriana</taxon>
    </lineage>
</organism>
<feature type="domain" description="F-box/LRR-repeat protein 15/At3g58940/PEG3-like LRR" evidence="2">
    <location>
        <begin position="193"/>
        <end position="275"/>
    </location>
</feature>
<dbReference type="Pfam" id="PF24758">
    <property type="entry name" value="LRR_At5g56370"/>
    <property type="match status" value="1"/>
</dbReference>
<evidence type="ECO:0000259" key="2">
    <source>
        <dbReference type="Pfam" id="PF24758"/>
    </source>
</evidence>
<feature type="region of interest" description="Disordered" evidence="1">
    <location>
        <begin position="77"/>
        <end position="100"/>
    </location>
</feature>
<dbReference type="Proteomes" id="UP000479710">
    <property type="component" value="Unassembled WGS sequence"/>
</dbReference>
<keyword evidence="4" id="KW-1185">Reference proteome</keyword>
<dbReference type="InterPro" id="IPR055411">
    <property type="entry name" value="LRR_FXL15/At3g58940/PEG3-like"/>
</dbReference>
<proteinExistence type="predicted"/>
<dbReference type="EMBL" id="SPHZ02000011">
    <property type="protein sequence ID" value="KAF0893184.1"/>
    <property type="molecule type" value="Genomic_DNA"/>
</dbReference>
<dbReference type="SUPFAM" id="SSF52047">
    <property type="entry name" value="RNI-like"/>
    <property type="match status" value="1"/>
</dbReference>
<feature type="compositionally biased region" description="Basic and acidic residues" evidence="1">
    <location>
        <begin position="77"/>
        <end position="92"/>
    </location>
</feature>
<name>A0A6G1BZX3_9ORYZ</name>
<gene>
    <name evidence="3" type="ORF">E2562_023207</name>
</gene>
<dbReference type="Gene3D" id="4.10.60.10">
    <property type="entry name" value="Zinc finger, CCHC-type"/>
    <property type="match status" value="1"/>
</dbReference>
<sequence length="366" mass="40688">MVVAGIRALGDTTIDEPTVVRRFLRAASPRYMNVVTSIEQCVDLKTLTVEDLIGRYKSYDERVRFSYGDMNKALTKEKKGGECATKNHDHGGGRGKAGGRCGCDRDDNDASVNSNDSKRKSNRKKGKFYNCGIRGHLTKECRKPRKETALLAMADDEPWIRRGLARRPPVLHVSYDRHGLRPRPFNFPSGAGACLRTLHLCRVTLSPVIAEELSSGCPALEHVRLDGCNCAFSRLASVSLKKLLIHECSHETPLALATPNLVSLHLYIDALVSSEEEMASLAGATITHPAGEHYGLLKSLHGVTSLDVRRFSTNCSARSKKKERKSRFQEISSGQHGPRVYKCENLKSVEFEFYEGPQTETIWSEN</sequence>
<evidence type="ECO:0000313" key="3">
    <source>
        <dbReference type="EMBL" id="KAF0893184.1"/>
    </source>
</evidence>
<protein>
    <recommendedName>
        <fullName evidence="2">F-box/LRR-repeat protein 15/At3g58940/PEG3-like LRR domain-containing protein</fullName>
    </recommendedName>
</protein>